<evidence type="ECO:0000256" key="2">
    <source>
        <dbReference type="ARBA" id="ARBA00023180"/>
    </source>
</evidence>
<accession>A0AAJ6ZQI6</accession>
<feature type="chain" id="PRO_5042600887" evidence="3">
    <location>
        <begin position="25"/>
        <end position="155"/>
    </location>
</feature>
<gene>
    <name evidence="4" type="primary">LOC106124884</name>
</gene>
<dbReference type="GO" id="GO:0032222">
    <property type="term" value="P:regulation of synaptic transmission, cholinergic"/>
    <property type="evidence" value="ECO:0007669"/>
    <property type="project" value="InterPro"/>
</dbReference>
<dbReference type="AlphaFoldDB" id="A0AAJ6ZQI6"/>
<sequence>MFISVDKFILISLLINVNVTIINGVMCLNCSSTHRSWTRCGVTIDNALDSTKTIYKDVVNCTEENALCFIRSWRARAKHAWIVQRGCYELTAQDTPPVSLSEARTMSCKRQRLPDAEYKLCFCQGDQCNRSYELRYERVQLFVLLLLYLFLNFDV</sequence>
<dbReference type="Gene3D" id="2.10.60.10">
    <property type="entry name" value="CD59"/>
    <property type="match status" value="1"/>
</dbReference>
<evidence type="ECO:0000256" key="3">
    <source>
        <dbReference type="SAM" id="SignalP"/>
    </source>
</evidence>
<dbReference type="KEGG" id="pxu:106124884"/>
<protein>
    <submittedName>
        <fullName evidence="4">Uncharacterized protein LOC106124884</fullName>
    </submittedName>
</protein>
<dbReference type="Proteomes" id="UP000694872">
    <property type="component" value="Unplaced"/>
</dbReference>
<dbReference type="Pfam" id="PF17064">
    <property type="entry name" value="QVR"/>
    <property type="match status" value="1"/>
</dbReference>
<keyword evidence="2" id="KW-0325">Glycoprotein</keyword>
<dbReference type="InterPro" id="IPR031424">
    <property type="entry name" value="QVR-like"/>
</dbReference>
<organism evidence="4">
    <name type="scientific">Papilio xuthus</name>
    <name type="common">Asian swallowtail butterfly</name>
    <dbReference type="NCBI Taxonomy" id="66420"/>
    <lineage>
        <taxon>Eukaryota</taxon>
        <taxon>Metazoa</taxon>
        <taxon>Ecdysozoa</taxon>
        <taxon>Arthropoda</taxon>
        <taxon>Hexapoda</taxon>
        <taxon>Insecta</taxon>
        <taxon>Pterygota</taxon>
        <taxon>Neoptera</taxon>
        <taxon>Endopterygota</taxon>
        <taxon>Lepidoptera</taxon>
        <taxon>Glossata</taxon>
        <taxon>Ditrysia</taxon>
        <taxon>Papilionoidea</taxon>
        <taxon>Papilionidae</taxon>
        <taxon>Papilioninae</taxon>
        <taxon>Papilio</taxon>
    </lineage>
</organism>
<feature type="signal peptide" evidence="3">
    <location>
        <begin position="1"/>
        <end position="24"/>
    </location>
</feature>
<reference evidence="4" key="1">
    <citation type="submission" date="2025-08" db="UniProtKB">
        <authorList>
            <consortium name="RefSeq"/>
        </authorList>
    </citation>
    <scope>IDENTIFICATION</scope>
</reference>
<evidence type="ECO:0000256" key="1">
    <source>
        <dbReference type="ARBA" id="ARBA00022729"/>
    </source>
</evidence>
<proteinExistence type="predicted"/>
<keyword evidence="1 3" id="KW-0732">Signal</keyword>
<evidence type="ECO:0000313" key="4">
    <source>
        <dbReference type="RefSeq" id="XP_013177350.1"/>
    </source>
</evidence>
<dbReference type="RefSeq" id="XP_013177350.1">
    <property type="nucleotide sequence ID" value="XM_013321896.1"/>
</dbReference>
<name>A0AAJ6ZQI6_PAPXU</name>
<dbReference type="InterPro" id="IPR045860">
    <property type="entry name" value="Snake_toxin-like_sf"/>
</dbReference>
<dbReference type="GeneID" id="106124884"/>
<dbReference type="GO" id="GO:0030431">
    <property type="term" value="P:sleep"/>
    <property type="evidence" value="ECO:0007669"/>
    <property type="project" value="InterPro"/>
</dbReference>